<reference evidence="1" key="1">
    <citation type="journal article" date="2019" name="PLoS Negl. Trop. Dis.">
        <title>Revisiting the worldwide diversity of Leptospira species in the environment.</title>
        <authorList>
            <person name="Vincent A.T."/>
            <person name="Schiettekatte O."/>
            <person name="Bourhy P."/>
            <person name="Veyrier F.J."/>
            <person name="Picardeau M."/>
        </authorList>
    </citation>
    <scope>NUCLEOTIDE SEQUENCE [LARGE SCALE GENOMIC DNA]</scope>
    <source>
        <strain evidence="1">201702454</strain>
    </source>
</reference>
<organism evidence="1 2">
    <name type="scientific">Leptospira kemamanensis</name>
    <dbReference type="NCBI Taxonomy" id="2484942"/>
    <lineage>
        <taxon>Bacteria</taxon>
        <taxon>Pseudomonadati</taxon>
        <taxon>Spirochaetota</taxon>
        <taxon>Spirochaetia</taxon>
        <taxon>Leptospirales</taxon>
        <taxon>Leptospiraceae</taxon>
        <taxon>Leptospira</taxon>
    </lineage>
</organism>
<dbReference type="EMBL" id="RQGG01000018">
    <property type="protein sequence ID" value="TGL54356.1"/>
    <property type="molecule type" value="Genomic_DNA"/>
</dbReference>
<proteinExistence type="predicted"/>
<gene>
    <name evidence="1" type="ORF">EHQ59_06870</name>
</gene>
<dbReference type="RefSeq" id="WP_135618634.1">
    <property type="nucleotide sequence ID" value="NZ_RQGG01000018.1"/>
</dbReference>
<dbReference type="AlphaFoldDB" id="A0A4R9JRL5"/>
<dbReference type="PROSITE" id="PS51257">
    <property type="entry name" value="PROKAR_LIPOPROTEIN"/>
    <property type="match status" value="1"/>
</dbReference>
<accession>A0A4R9JRL5</accession>
<evidence type="ECO:0008006" key="3">
    <source>
        <dbReference type="Google" id="ProtNLM"/>
    </source>
</evidence>
<evidence type="ECO:0000313" key="1">
    <source>
        <dbReference type="EMBL" id="TGL54356.1"/>
    </source>
</evidence>
<comment type="caution">
    <text evidence="1">The sequence shown here is derived from an EMBL/GenBank/DDBJ whole genome shotgun (WGS) entry which is preliminary data.</text>
</comment>
<name>A0A4R9JRL5_9LEPT</name>
<dbReference type="Proteomes" id="UP000297609">
    <property type="component" value="Unassembled WGS sequence"/>
</dbReference>
<sequence>MGQKFVTKVILLCIILLFFSIGCEQKYLSNPAFCAFVVADGESLNAEDLAKLDAGLISNEEYERLIRLRENSTLIACALSILKTKENSNF</sequence>
<dbReference type="OrthoDB" id="9905624at2"/>
<protein>
    <recommendedName>
        <fullName evidence="3">Lipoprotein</fullName>
    </recommendedName>
</protein>
<keyword evidence="2" id="KW-1185">Reference proteome</keyword>
<evidence type="ECO:0000313" key="2">
    <source>
        <dbReference type="Proteomes" id="UP000297609"/>
    </source>
</evidence>